<organism evidence="2 3">
    <name type="scientific">Cryobacterium psychrophilum</name>
    <dbReference type="NCBI Taxonomy" id="41988"/>
    <lineage>
        <taxon>Bacteria</taxon>
        <taxon>Bacillati</taxon>
        <taxon>Actinomycetota</taxon>
        <taxon>Actinomycetes</taxon>
        <taxon>Micrococcales</taxon>
        <taxon>Microbacteriaceae</taxon>
        <taxon>Cryobacterium</taxon>
    </lineage>
</organism>
<feature type="region of interest" description="Disordered" evidence="1">
    <location>
        <begin position="1"/>
        <end position="30"/>
    </location>
</feature>
<accession>A0A4Y8KUG2</accession>
<dbReference type="AlphaFoldDB" id="A0A4Y8KUG2"/>
<gene>
    <name evidence="2" type="ORF">E3T53_04620</name>
</gene>
<sequence length="143" mass="14563">MPRQNFLDRFRPVGAPGGAGPAGVPASDELGPEAELAPVFAALAADVAECSALVEEATNEADRMLARARERADAVVAQARLDTGAEESRAAARVLQVAAEADAGLLAAADAEAAALKVAGVARLPVAVRRVLDAMLGEQLAPR</sequence>
<evidence type="ECO:0000313" key="3">
    <source>
        <dbReference type="Proteomes" id="UP000298218"/>
    </source>
</evidence>
<evidence type="ECO:0000256" key="1">
    <source>
        <dbReference type="SAM" id="MobiDB-lite"/>
    </source>
</evidence>
<dbReference type="Gene3D" id="1.20.5.2950">
    <property type="match status" value="1"/>
</dbReference>
<protein>
    <submittedName>
        <fullName evidence="2">Uncharacterized protein</fullName>
    </submittedName>
</protein>
<evidence type="ECO:0000313" key="2">
    <source>
        <dbReference type="EMBL" id="TFD80599.1"/>
    </source>
</evidence>
<reference evidence="2 3" key="1">
    <citation type="submission" date="2019-03" db="EMBL/GenBank/DDBJ databases">
        <title>Genomics of glacier-inhabiting Cryobacterium strains.</title>
        <authorList>
            <person name="Liu Q."/>
            <person name="Xin Y.-H."/>
        </authorList>
    </citation>
    <scope>NUCLEOTIDE SEQUENCE [LARGE SCALE GENOMIC DNA]</scope>
    <source>
        <strain evidence="2 3">CGMCC 1.4292</strain>
    </source>
</reference>
<proteinExistence type="predicted"/>
<comment type="caution">
    <text evidence="2">The sequence shown here is derived from an EMBL/GenBank/DDBJ whole genome shotgun (WGS) entry which is preliminary data.</text>
</comment>
<dbReference type="EMBL" id="SOHQ01000014">
    <property type="protein sequence ID" value="TFD80599.1"/>
    <property type="molecule type" value="Genomic_DNA"/>
</dbReference>
<feature type="compositionally biased region" description="Basic and acidic residues" evidence="1">
    <location>
        <begin position="1"/>
        <end position="11"/>
    </location>
</feature>
<name>A0A4Y8KUG2_9MICO</name>
<dbReference type="Proteomes" id="UP000298218">
    <property type="component" value="Unassembled WGS sequence"/>
</dbReference>
<keyword evidence="3" id="KW-1185">Reference proteome</keyword>
<dbReference type="RefSeq" id="WP_134172981.1">
    <property type="nucleotide sequence ID" value="NZ_SODI01000001.1"/>
</dbReference>